<dbReference type="InterPro" id="IPR001810">
    <property type="entry name" value="F-box_dom"/>
</dbReference>
<comment type="caution">
    <text evidence="2">The sequence shown here is derived from an EMBL/GenBank/DDBJ whole genome shotgun (WGS) entry which is preliminary data.</text>
</comment>
<dbReference type="PROSITE" id="PS50181">
    <property type="entry name" value="FBOX"/>
    <property type="match status" value="1"/>
</dbReference>
<protein>
    <recommendedName>
        <fullName evidence="1">F-box domain-containing protein</fullName>
    </recommendedName>
</protein>
<accession>A0A814W1T2</accession>
<sequence length="573" mass="68495">MKFDLLPNEIFIECFEYLSAFDIFYSFDRLNYRFHTLIRNILLHLNLNYMNKLLFDKFCHKMLLNSEIKNQIISLKLSNKNTSGQLNVFLSFFSFNESCQLRSLTLIDLNHNNFEQMKSILLLLSDFFNDLMTQTCEILFHLSPSKIQLTSILNLNFNSSTSHKTMTITSLTIHHCILEDLCQLFKYVPMVKYLYIKVFKKSSFINNELDIIDFYAIYLKKLVVNCSEANFDIFKLLLKRTPNLKILTITVKYALDIIDAEHWQNLIESSLHHLNIFNFRFIVWIDYAYNDILKKFQQFQTDFWHRQHQWYTNYELYSMTAFIYTIPYVWNFFNLKPNMKISSISMMNNSKTFDYVTELYLFIKMINNKSDYYFQNVKSLILKNERDLFEEFSDYNLQSKKKEAKRLQFLNIIINLTNIEHLDLKSISNAISPTILLEILKQTPKLSSLVIEKPALISCFTNNQLCWYLNKMIKILDITHYDDHNEFMNIFEDRDNKFINSGQVNKFCKIFSNVEQLRCCINETDVLLFILNYLPKLKNIQVKNFPYFFQDRSSLVKMTASKRNINCIFLKDD</sequence>
<name>A0A814W1T2_9BILA</name>
<evidence type="ECO:0000259" key="1">
    <source>
        <dbReference type="PROSITE" id="PS50181"/>
    </source>
</evidence>
<organism evidence="2 3">
    <name type="scientific">Rotaria sordida</name>
    <dbReference type="NCBI Taxonomy" id="392033"/>
    <lineage>
        <taxon>Eukaryota</taxon>
        <taxon>Metazoa</taxon>
        <taxon>Spiralia</taxon>
        <taxon>Gnathifera</taxon>
        <taxon>Rotifera</taxon>
        <taxon>Eurotatoria</taxon>
        <taxon>Bdelloidea</taxon>
        <taxon>Philodinida</taxon>
        <taxon>Philodinidae</taxon>
        <taxon>Rotaria</taxon>
    </lineage>
</organism>
<evidence type="ECO:0000313" key="3">
    <source>
        <dbReference type="Proteomes" id="UP000663889"/>
    </source>
</evidence>
<feature type="domain" description="F-box" evidence="1">
    <location>
        <begin position="1"/>
        <end position="52"/>
    </location>
</feature>
<evidence type="ECO:0000313" key="2">
    <source>
        <dbReference type="EMBL" id="CAF1198956.1"/>
    </source>
</evidence>
<dbReference type="EMBL" id="CAJNOU010001403">
    <property type="protein sequence ID" value="CAF1198956.1"/>
    <property type="molecule type" value="Genomic_DNA"/>
</dbReference>
<reference evidence="2" key="1">
    <citation type="submission" date="2021-02" db="EMBL/GenBank/DDBJ databases">
        <authorList>
            <person name="Nowell W R."/>
        </authorList>
    </citation>
    <scope>NUCLEOTIDE SEQUENCE</scope>
</reference>
<gene>
    <name evidence="2" type="ORF">SEV965_LOCUS21030</name>
</gene>
<dbReference type="Proteomes" id="UP000663889">
    <property type="component" value="Unassembled WGS sequence"/>
</dbReference>
<dbReference type="AlphaFoldDB" id="A0A814W1T2"/>
<proteinExistence type="predicted"/>